<evidence type="ECO:0000313" key="3">
    <source>
        <dbReference type="Proteomes" id="UP000034087"/>
    </source>
</evidence>
<reference evidence="2 3" key="1">
    <citation type="journal article" date="2015" name="Nature">
        <title>rRNA introns, odd ribosomes, and small enigmatic genomes across a large radiation of phyla.</title>
        <authorList>
            <person name="Brown C.T."/>
            <person name="Hug L.A."/>
            <person name="Thomas B.C."/>
            <person name="Sharon I."/>
            <person name="Castelle C.J."/>
            <person name="Singh A."/>
            <person name="Wilkins M.J."/>
            <person name="Williams K.H."/>
            <person name="Banfield J.F."/>
        </authorList>
    </citation>
    <scope>NUCLEOTIDE SEQUENCE [LARGE SCALE GENOMIC DNA]</scope>
</reference>
<name>A0A0G1IMJ7_9BACT</name>
<dbReference type="Gene3D" id="3.40.50.720">
    <property type="entry name" value="NAD(P)-binding Rossmann-like Domain"/>
    <property type="match status" value="1"/>
</dbReference>
<proteinExistence type="predicted"/>
<evidence type="ECO:0000259" key="1">
    <source>
        <dbReference type="Pfam" id="PF01370"/>
    </source>
</evidence>
<organism evidence="2 3">
    <name type="scientific">Candidatus Giovannonibacteria bacterium GW2011_GWA1_44_25</name>
    <dbReference type="NCBI Taxonomy" id="1618645"/>
    <lineage>
        <taxon>Bacteria</taxon>
        <taxon>Candidatus Giovannoniibacteriota</taxon>
    </lineage>
</organism>
<dbReference type="InterPro" id="IPR050177">
    <property type="entry name" value="Lipid_A_modif_metabolic_enz"/>
</dbReference>
<accession>A0A0G1IMJ7</accession>
<evidence type="ECO:0000313" key="2">
    <source>
        <dbReference type="EMBL" id="KKT60370.1"/>
    </source>
</evidence>
<dbReference type="PANTHER" id="PTHR43245">
    <property type="entry name" value="BIFUNCTIONAL POLYMYXIN RESISTANCE PROTEIN ARNA"/>
    <property type="match status" value="1"/>
</dbReference>
<dbReference type="EMBL" id="LCIR01000001">
    <property type="protein sequence ID" value="KKT60370.1"/>
    <property type="molecule type" value="Genomic_DNA"/>
</dbReference>
<sequence length="311" mass="34355">MAEKQQKKSKIIVTGGAGFIGSNLVDALLELGDFEVHVIDNLETGKRENINPKAVFHEADIRDYDAIAPFFSGMDYVFHCAALPRIQTAIKDPVPAHHTNTTGTLNVLRAAQKASAKKLIYSGSSSVYGKNTTPFREDMKPDPLNPYAAQKFMGELYCRNFSELYGLPTVILRYFNVYGPREILEGAYATVIGIFRQQLKEGKPMTMVADGEKKTRDFTHVRDVVRANILAMESPEVGKAEIINIGTGKNYTITELADMFGGPIQIIPARPGETVITLADNSRAKELLDWEPTISLPEGVTELKKLHGLLL</sequence>
<dbReference type="SUPFAM" id="SSF51735">
    <property type="entry name" value="NAD(P)-binding Rossmann-fold domains"/>
    <property type="match status" value="1"/>
</dbReference>
<dbReference type="Proteomes" id="UP000034087">
    <property type="component" value="Unassembled WGS sequence"/>
</dbReference>
<dbReference type="PANTHER" id="PTHR43245:SF53">
    <property type="entry name" value="EPIMERASE-RELATED"/>
    <property type="match status" value="1"/>
</dbReference>
<dbReference type="PATRIC" id="fig|1618645.3.peg.21"/>
<protein>
    <submittedName>
        <fullName evidence="2">Nucleotide sugar epimerase</fullName>
    </submittedName>
</protein>
<dbReference type="InterPro" id="IPR001509">
    <property type="entry name" value="Epimerase_deHydtase"/>
</dbReference>
<dbReference type="Gene3D" id="3.90.25.10">
    <property type="entry name" value="UDP-galactose 4-epimerase, domain 1"/>
    <property type="match status" value="1"/>
</dbReference>
<dbReference type="Pfam" id="PF01370">
    <property type="entry name" value="Epimerase"/>
    <property type="match status" value="1"/>
</dbReference>
<feature type="domain" description="NAD-dependent epimerase/dehydratase" evidence="1">
    <location>
        <begin position="11"/>
        <end position="246"/>
    </location>
</feature>
<dbReference type="AlphaFoldDB" id="A0A0G1IMJ7"/>
<dbReference type="InterPro" id="IPR036291">
    <property type="entry name" value="NAD(P)-bd_dom_sf"/>
</dbReference>
<comment type="caution">
    <text evidence="2">The sequence shown here is derived from an EMBL/GenBank/DDBJ whole genome shotgun (WGS) entry which is preliminary data.</text>
</comment>
<gene>
    <name evidence="2" type="ORF">UW53_C0001G0020</name>
</gene>